<sequence>MALFLLEIEPAAATRDGSQAVLDALLSSSGDSSAPGADGAGELIESQVAADHSRLFTIVEAESAQAAGKIAAALGDAASAVEGPDEVRLVGAELEDIKALRRGAGYLVEWDIPAEITMEKYLARKKANAPKYAQVPETSFLRTYVREDTAKCLCFYDAPDEDAVVRAREAVETPIDRIWALGAIDLGATSS</sequence>
<reference evidence="1 2" key="1">
    <citation type="submission" date="2021-03" db="EMBL/GenBank/DDBJ databases">
        <title>Sequencing the genomes of 1000 actinobacteria strains.</title>
        <authorList>
            <person name="Klenk H.-P."/>
        </authorList>
    </citation>
    <scope>NUCLEOTIDE SEQUENCE [LARGE SCALE GENOMIC DNA]</scope>
    <source>
        <strain evidence="1 2">DSM 14566</strain>
    </source>
</reference>
<proteinExistence type="predicted"/>
<evidence type="ECO:0008006" key="3">
    <source>
        <dbReference type="Google" id="ProtNLM"/>
    </source>
</evidence>
<accession>A0ABS4WWK5</accession>
<dbReference type="InterPro" id="IPR025336">
    <property type="entry name" value="SCO4226-like"/>
</dbReference>
<evidence type="ECO:0000313" key="2">
    <source>
        <dbReference type="Proteomes" id="UP001519290"/>
    </source>
</evidence>
<organism evidence="1 2">
    <name type="scientific">Brachybacterium sacelli</name>
    <dbReference type="NCBI Taxonomy" id="173364"/>
    <lineage>
        <taxon>Bacteria</taxon>
        <taxon>Bacillati</taxon>
        <taxon>Actinomycetota</taxon>
        <taxon>Actinomycetes</taxon>
        <taxon>Micrococcales</taxon>
        <taxon>Dermabacteraceae</taxon>
        <taxon>Brachybacterium</taxon>
    </lineage>
</organism>
<name>A0ABS4WWK5_9MICO</name>
<keyword evidence="2" id="KW-1185">Reference proteome</keyword>
<dbReference type="Proteomes" id="UP001519290">
    <property type="component" value="Unassembled WGS sequence"/>
</dbReference>
<gene>
    <name evidence="1" type="ORF">JOF43_000495</name>
</gene>
<dbReference type="EMBL" id="JAGIOD010000001">
    <property type="protein sequence ID" value="MBP2380538.1"/>
    <property type="molecule type" value="Genomic_DNA"/>
</dbReference>
<dbReference type="Pfam" id="PF14026">
    <property type="entry name" value="SCO4226-like"/>
    <property type="match status" value="1"/>
</dbReference>
<comment type="caution">
    <text evidence="1">The sequence shown here is derived from an EMBL/GenBank/DDBJ whole genome shotgun (WGS) entry which is preliminary data.</text>
</comment>
<dbReference type="RefSeq" id="WP_209898615.1">
    <property type="nucleotide sequence ID" value="NZ_BAAAJW010000020.1"/>
</dbReference>
<protein>
    <recommendedName>
        <fullName evidence="3">DUF4242 domain-containing protein</fullName>
    </recommendedName>
</protein>
<evidence type="ECO:0000313" key="1">
    <source>
        <dbReference type="EMBL" id="MBP2380538.1"/>
    </source>
</evidence>